<evidence type="ECO:0000313" key="11">
    <source>
        <dbReference type="Proteomes" id="UP000003704"/>
    </source>
</evidence>
<evidence type="ECO:0000256" key="7">
    <source>
        <dbReference type="PROSITE-ProRule" id="PRU01091"/>
    </source>
</evidence>
<feature type="domain" description="OmpR/PhoB-type" evidence="9">
    <location>
        <begin position="123"/>
        <end position="217"/>
    </location>
</feature>
<keyword evidence="4 7" id="KW-0238">DNA-binding</keyword>
<dbReference type="SUPFAM" id="SSF52172">
    <property type="entry name" value="CheY-like"/>
    <property type="match status" value="1"/>
</dbReference>
<dbReference type="Gene3D" id="6.10.250.690">
    <property type="match status" value="1"/>
</dbReference>
<proteinExistence type="predicted"/>
<comment type="caution">
    <text evidence="10">The sequence shown here is derived from an EMBL/GenBank/DDBJ whole genome shotgun (WGS) entry which is preliminary data.</text>
</comment>
<evidence type="ECO:0000256" key="6">
    <source>
        <dbReference type="PROSITE-ProRule" id="PRU00169"/>
    </source>
</evidence>
<evidence type="ECO:0000256" key="2">
    <source>
        <dbReference type="ARBA" id="ARBA00023012"/>
    </source>
</evidence>
<dbReference type="PANTHER" id="PTHR48111">
    <property type="entry name" value="REGULATOR OF RPOS"/>
    <property type="match status" value="1"/>
</dbReference>
<dbReference type="GO" id="GO:0032993">
    <property type="term" value="C:protein-DNA complex"/>
    <property type="evidence" value="ECO:0007669"/>
    <property type="project" value="TreeGrafter"/>
</dbReference>
<dbReference type="GO" id="GO:0006355">
    <property type="term" value="P:regulation of DNA-templated transcription"/>
    <property type="evidence" value="ECO:0007669"/>
    <property type="project" value="InterPro"/>
</dbReference>
<dbReference type="InterPro" id="IPR001867">
    <property type="entry name" value="OmpR/PhoB-type_DNA-bd"/>
</dbReference>
<dbReference type="OrthoDB" id="9802426at2"/>
<dbReference type="PROSITE" id="PS51755">
    <property type="entry name" value="OMPR_PHOB"/>
    <property type="match status" value="1"/>
</dbReference>
<feature type="domain" description="Response regulatory" evidence="8">
    <location>
        <begin position="2"/>
        <end position="115"/>
    </location>
</feature>
<keyword evidence="11" id="KW-1185">Reference proteome</keyword>
<dbReference type="PANTHER" id="PTHR48111:SF67">
    <property type="entry name" value="TRANSCRIPTIONAL REGULATORY PROTEIN TCTD"/>
    <property type="match status" value="1"/>
</dbReference>
<dbReference type="Gene3D" id="1.10.10.10">
    <property type="entry name" value="Winged helix-like DNA-binding domain superfamily/Winged helix DNA-binding domain"/>
    <property type="match status" value="1"/>
</dbReference>
<keyword evidence="5" id="KW-0804">Transcription</keyword>
<dbReference type="Gene3D" id="3.40.50.2300">
    <property type="match status" value="1"/>
</dbReference>
<feature type="DNA-binding region" description="OmpR/PhoB-type" evidence="7">
    <location>
        <begin position="123"/>
        <end position="217"/>
    </location>
</feature>
<keyword evidence="3" id="KW-0805">Transcription regulation</keyword>
<sequence length="218" mass="24234">MRILLIEDDYMIGEGLRQALTRDGMTVDWMTDGLQAQEALRQGYDLVVLDLGLPGRDGLEILRQARRDGSTLPVLVLTARDGIDDRVAGLDVGADDYLTKPFDLRELQARLRAILRRRGGHAQSRIGTAALKLDLASRELIDDTGAHALTAREFALLHALLERPGAILSRNQLEERIYGWKDEVNSNAVEVLIHGLRRRFGNALILNVRGLGWRVAPG</sequence>
<dbReference type="PROSITE" id="PS50110">
    <property type="entry name" value="RESPONSE_REGULATORY"/>
    <property type="match status" value="1"/>
</dbReference>
<dbReference type="STRING" id="1172194.WQQ_43750"/>
<organism evidence="10 11">
    <name type="scientific">Hydrocarboniphaga effusa AP103</name>
    <dbReference type="NCBI Taxonomy" id="1172194"/>
    <lineage>
        <taxon>Bacteria</taxon>
        <taxon>Pseudomonadati</taxon>
        <taxon>Pseudomonadota</taxon>
        <taxon>Gammaproteobacteria</taxon>
        <taxon>Nevskiales</taxon>
        <taxon>Nevskiaceae</taxon>
        <taxon>Hydrocarboniphaga</taxon>
    </lineage>
</organism>
<dbReference type="EMBL" id="AKGD01000004">
    <property type="protein sequence ID" value="EIT67940.1"/>
    <property type="molecule type" value="Genomic_DNA"/>
</dbReference>
<name>I8T1Z7_9GAMM</name>
<dbReference type="GO" id="GO:0000976">
    <property type="term" value="F:transcription cis-regulatory region binding"/>
    <property type="evidence" value="ECO:0007669"/>
    <property type="project" value="TreeGrafter"/>
</dbReference>
<dbReference type="GO" id="GO:0005829">
    <property type="term" value="C:cytosol"/>
    <property type="evidence" value="ECO:0007669"/>
    <property type="project" value="TreeGrafter"/>
</dbReference>
<reference evidence="10 11" key="1">
    <citation type="journal article" date="2012" name="J. Bacteriol.">
        <title>Genome Sequence of n-Alkane-Degrading Hydrocarboniphaga effusa Strain AP103T (ATCC BAA-332T).</title>
        <authorList>
            <person name="Chang H.K."/>
            <person name="Zylstra G.J."/>
            <person name="Chae J.C."/>
        </authorList>
    </citation>
    <scope>NUCLEOTIDE SEQUENCE [LARGE SCALE GENOMIC DNA]</scope>
    <source>
        <strain evidence="10 11">AP103</strain>
    </source>
</reference>
<keyword evidence="1 6" id="KW-0597">Phosphoprotein</keyword>
<dbReference type="InterPro" id="IPR011006">
    <property type="entry name" value="CheY-like_superfamily"/>
</dbReference>
<dbReference type="CDD" id="cd00383">
    <property type="entry name" value="trans_reg_C"/>
    <property type="match status" value="1"/>
</dbReference>
<dbReference type="PATRIC" id="fig|1172194.4.peg.4241"/>
<evidence type="ECO:0000259" key="9">
    <source>
        <dbReference type="PROSITE" id="PS51755"/>
    </source>
</evidence>
<dbReference type="AlphaFoldDB" id="I8T1Z7"/>
<evidence type="ECO:0000256" key="3">
    <source>
        <dbReference type="ARBA" id="ARBA00023015"/>
    </source>
</evidence>
<gene>
    <name evidence="10" type="ORF">WQQ_43750</name>
</gene>
<dbReference type="InterPro" id="IPR039420">
    <property type="entry name" value="WalR-like"/>
</dbReference>
<keyword evidence="2" id="KW-0902">Two-component regulatory system</keyword>
<dbReference type="InterPro" id="IPR036388">
    <property type="entry name" value="WH-like_DNA-bd_sf"/>
</dbReference>
<dbReference type="Proteomes" id="UP000003704">
    <property type="component" value="Unassembled WGS sequence"/>
</dbReference>
<evidence type="ECO:0000256" key="1">
    <source>
        <dbReference type="ARBA" id="ARBA00022553"/>
    </source>
</evidence>
<evidence type="ECO:0000313" key="10">
    <source>
        <dbReference type="EMBL" id="EIT67940.1"/>
    </source>
</evidence>
<dbReference type="InterPro" id="IPR001789">
    <property type="entry name" value="Sig_transdc_resp-reg_receiver"/>
</dbReference>
<dbReference type="GO" id="GO:0000156">
    <property type="term" value="F:phosphorelay response regulator activity"/>
    <property type="evidence" value="ECO:0007669"/>
    <property type="project" value="TreeGrafter"/>
</dbReference>
<dbReference type="FunFam" id="3.40.50.2300:FF:000002">
    <property type="entry name" value="DNA-binding response regulator PhoP"/>
    <property type="match status" value="1"/>
</dbReference>
<evidence type="ECO:0000256" key="5">
    <source>
        <dbReference type="ARBA" id="ARBA00023163"/>
    </source>
</evidence>
<dbReference type="Pfam" id="PF00486">
    <property type="entry name" value="Trans_reg_C"/>
    <property type="match status" value="1"/>
</dbReference>
<dbReference type="SMART" id="SM00862">
    <property type="entry name" value="Trans_reg_C"/>
    <property type="match status" value="1"/>
</dbReference>
<dbReference type="CDD" id="cd17624">
    <property type="entry name" value="REC_OmpR_PmrA-like"/>
    <property type="match status" value="1"/>
</dbReference>
<evidence type="ECO:0000259" key="8">
    <source>
        <dbReference type="PROSITE" id="PS50110"/>
    </source>
</evidence>
<evidence type="ECO:0000256" key="4">
    <source>
        <dbReference type="ARBA" id="ARBA00023125"/>
    </source>
</evidence>
<protein>
    <submittedName>
        <fullName evidence="10">Two component transcriptional regulator winged helix family</fullName>
    </submittedName>
</protein>
<dbReference type="SMART" id="SM00448">
    <property type="entry name" value="REC"/>
    <property type="match status" value="1"/>
</dbReference>
<dbReference type="RefSeq" id="WP_007187310.1">
    <property type="nucleotide sequence ID" value="NZ_AKGD01000004.1"/>
</dbReference>
<dbReference type="Pfam" id="PF00072">
    <property type="entry name" value="Response_reg"/>
    <property type="match status" value="1"/>
</dbReference>
<feature type="modified residue" description="4-aspartylphosphate" evidence="6">
    <location>
        <position position="50"/>
    </location>
</feature>
<accession>I8T1Z7</accession>